<accession>A0A9P6A1A8</accession>
<proteinExistence type="predicted"/>
<sequence>MRLLSAIVALSVACSSLSKANNWDKPCFHGECAYDTIGTEETGYGSIKIYGSPKSITDITPASGWVVLDCDPNLLAQDIRLVCRSDDDEGCNHIYEHDPIHRIVRLPESCGKGPFARIASMQVASDQSIPAHAEQKILRRDGIVPQVHLLSVDSNFDAVPADIEPVSFILVGGNFPGLELDSDVLGSLHQRDADNIFKSIAHAVSKAANAVKDVAVKVGTAVKDVAEKINNININKTFTPPALNVQKHFDLLDVHQHCGSSDAELKVSVDGNAHAEVSVGAILIGHIIPPKIEKAGAFAQLSAELGARLMIKAMLNGDFDTGKKQIVSVGIPGFSIPPIFKLGPWFELDGQIKGKIDLNIDIDVGANYGGRMFPDLAITRYELMYMAYLVHGVQFWFPPSAGPSSSKEVKPKDTPFKLSAAADISAKGTIEGHIIPSVKLGFEVLGGKAKADVYLDIDAYAKVNLDAQASASVHHRSVEGELNEQLYAPPYGRAARELVARSADQAQAATFNGCVDVSAGLSLGGGAEGSIFGLWSADKAITFFKKEFHLFKKCWGSGKARRDMSTSLTMSSKRAIDGILCPKTRSAPVSVEDANVKASDIK</sequence>
<evidence type="ECO:0000313" key="2">
    <source>
        <dbReference type="EMBL" id="KAF9496049.1"/>
    </source>
</evidence>
<organism evidence="2 3">
    <name type="scientific">Pleurotus eryngii</name>
    <name type="common">Boletus of the steppes</name>
    <dbReference type="NCBI Taxonomy" id="5323"/>
    <lineage>
        <taxon>Eukaryota</taxon>
        <taxon>Fungi</taxon>
        <taxon>Dikarya</taxon>
        <taxon>Basidiomycota</taxon>
        <taxon>Agaricomycotina</taxon>
        <taxon>Agaricomycetes</taxon>
        <taxon>Agaricomycetidae</taxon>
        <taxon>Agaricales</taxon>
        <taxon>Pleurotineae</taxon>
        <taxon>Pleurotaceae</taxon>
        <taxon>Pleurotus</taxon>
    </lineage>
</organism>
<gene>
    <name evidence="2" type="ORF">BDN71DRAFT_1506193</name>
</gene>
<feature type="signal peptide" evidence="1">
    <location>
        <begin position="1"/>
        <end position="20"/>
    </location>
</feature>
<comment type="caution">
    <text evidence="2">The sequence shown here is derived from an EMBL/GenBank/DDBJ whole genome shotgun (WGS) entry which is preliminary data.</text>
</comment>
<dbReference type="EMBL" id="MU154556">
    <property type="protein sequence ID" value="KAF9496049.1"/>
    <property type="molecule type" value="Genomic_DNA"/>
</dbReference>
<dbReference type="OrthoDB" id="73875at2759"/>
<name>A0A9P6A1A8_PLEER</name>
<keyword evidence="3" id="KW-1185">Reference proteome</keyword>
<reference evidence="2" key="1">
    <citation type="submission" date="2020-11" db="EMBL/GenBank/DDBJ databases">
        <authorList>
            <consortium name="DOE Joint Genome Institute"/>
            <person name="Ahrendt S."/>
            <person name="Riley R."/>
            <person name="Andreopoulos W."/>
            <person name="Labutti K."/>
            <person name="Pangilinan J."/>
            <person name="Ruiz-Duenas F.J."/>
            <person name="Barrasa J.M."/>
            <person name="Sanchez-Garcia M."/>
            <person name="Camarero S."/>
            <person name="Miyauchi S."/>
            <person name="Serrano A."/>
            <person name="Linde D."/>
            <person name="Babiker R."/>
            <person name="Drula E."/>
            <person name="Ayuso-Fernandez I."/>
            <person name="Pacheco R."/>
            <person name="Padilla G."/>
            <person name="Ferreira P."/>
            <person name="Barriuso J."/>
            <person name="Kellner H."/>
            <person name="Castanera R."/>
            <person name="Alfaro M."/>
            <person name="Ramirez L."/>
            <person name="Pisabarro A.G."/>
            <person name="Kuo A."/>
            <person name="Tritt A."/>
            <person name="Lipzen A."/>
            <person name="He G."/>
            <person name="Yan M."/>
            <person name="Ng V."/>
            <person name="Cullen D."/>
            <person name="Martin F."/>
            <person name="Rosso M.-N."/>
            <person name="Henrissat B."/>
            <person name="Hibbett D."/>
            <person name="Martinez A.T."/>
            <person name="Grigoriev I.V."/>
        </authorList>
    </citation>
    <scope>NUCLEOTIDE SEQUENCE</scope>
    <source>
        <strain evidence="2">ATCC 90797</strain>
    </source>
</reference>
<evidence type="ECO:0000313" key="3">
    <source>
        <dbReference type="Proteomes" id="UP000807025"/>
    </source>
</evidence>
<feature type="chain" id="PRO_5040457220" evidence="1">
    <location>
        <begin position="21"/>
        <end position="602"/>
    </location>
</feature>
<protein>
    <submittedName>
        <fullName evidence="2">Uncharacterized protein</fullName>
    </submittedName>
</protein>
<dbReference type="Proteomes" id="UP000807025">
    <property type="component" value="Unassembled WGS sequence"/>
</dbReference>
<keyword evidence="1" id="KW-0732">Signal</keyword>
<evidence type="ECO:0000256" key="1">
    <source>
        <dbReference type="SAM" id="SignalP"/>
    </source>
</evidence>
<dbReference type="AlphaFoldDB" id="A0A9P6A1A8"/>